<sequence>MQSDCALSGDDAIEIVIGSSDAETGELLAQWRRQHPGQPCRTVFLEQDLADLYARDPLVTATAWGPALARRVTDQFPPAPLGRVAPPPVVVGDGDLARHVTRALLEGWSEPGWPLIVHCIGQEPGWARDAREEAGREGRVTWTEVSGRPIPVAIRVGELVEMWDAPPDEKGTATGPTVIVATAAPDSTLTIASAIARRHPKARVAAIIDGHAARWPSPEAVTVFSVTQAIQLAATTDSDASVRLRELLLADTAWMNAPEAAATRPEEPIFDDVINQPGTTSPVPYAEQPEMLRRQLGSVAAACETILASAGLELSGEGAGDVGIILTPGELSAMAREIQRAVGCRESDGTRLTALELAFQLPRLARRAGLAVNRPVGQAPLLSLETAELLAPMVHLAYQDVSSETGNATGSSVAYEMWEELSDFLKASNRGVVVGSAVAHAAVGLDWRSTRSGGSAPVDLPIGRLAELEHRRWALFQRLNGANDHKWMEPWKDVPERTRRYDFHIMAQLPYILAEGGVEVFRAGSSGLLDPSVKKERKGGNP</sequence>
<dbReference type="STRING" id="1123357.SAMN02745244_01939"/>
<proteinExistence type="predicted"/>
<name>A0A1M6HCH1_9ACTN</name>
<dbReference type="Proteomes" id="UP000184512">
    <property type="component" value="Unassembled WGS sequence"/>
</dbReference>
<keyword evidence="2" id="KW-1185">Reference proteome</keyword>
<evidence type="ECO:0008006" key="3">
    <source>
        <dbReference type="Google" id="ProtNLM"/>
    </source>
</evidence>
<protein>
    <recommendedName>
        <fullName evidence="3">RyR domain-containing protein</fullName>
    </recommendedName>
</protein>
<reference evidence="2" key="1">
    <citation type="submission" date="2016-11" db="EMBL/GenBank/DDBJ databases">
        <authorList>
            <person name="Varghese N."/>
            <person name="Submissions S."/>
        </authorList>
    </citation>
    <scope>NUCLEOTIDE SEQUENCE [LARGE SCALE GENOMIC DNA]</scope>
    <source>
        <strain evidence="2">DSM 12906</strain>
    </source>
</reference>
<organism evidence="1 2">
    <name type="scientific">Tessaracoccus bendigoensis DSM 12906</name>
    <dbReference type="NCBI Taxonomy" id="1123357"/>
    <lineage>
        <taxon>Bacteria</taxon>
        <taxon>Bacillati</taxon>
        <taxon>Actinomycetota</taxon>
        <taxon>Actinomycetes</taxon>
        <taxon>Propionibacteriales</taxon>
        <taxon>Propionibacteriaceae</taxon>
        <taxon>Tessaracoccus</taxon>
    </lineage>
</organism>
<dbReference type="EMBL" id="FQZG01000032">
    <property type="protein sequence ID" value="SHJ19882.1"/>
    <property type="molecule type" value="Genomic_DNA"/>
</dbReference>
<gene>
    <name evidence="1" type="ORF">SAMN02745244_01939</name>
</gene>
<dbReference type="AlphaFoldDB" id="A0A1M6HCH1"/>
<accession>A0A1M6HCH1</accession>
<evidence type="ECO:0000313" key="1">
    <source>
        <dbReference type="EMBL" id="SHJ19882.1"/>
    </source>
</evidence>
<dbReference type="RefSeq" id="WP_073187625.1">
    <property type="nucleotide sequence ID" value="NZ_FQZG01000032.1"/>
</dbReference>
<evidence type="ECO:0000313" key="2">
    <source>
        <dbReference type="Proteomes" id="UP000184512"/>
    </source>
</evidence>